<organism evidence="1 2">
    <name type="scientific">Trichinella nelsoni</name>
    <dbReference type="NCBI Taxonomy" id="6336"/>
    <lineage>
        <taxon>Eukaryota</taxon>
        <taxon>Metazoa</taxon>
        <taxon>Ecdysozoa</taxon>
        <taxon>Nematoda</taxon>
        <taxon>Enoplea</taxon>
        <taxon>Dorylaimia</taxon>
        <taxon>Trichinellida</taxon>
        <taxon>Trichinellidae</taxon>
        <taxon>Trichinella</taxon>
    </lineage>
</organism>
<accession>A0A0V0RNA1</accession>
<gene>
    <name evidence="1" type="ORF">T07_5651</name>
</gene>
<name>A0A0V0RNA1_9BILA</name>
<evidence type="ECO:0000313" key="2">
    <source>
        <dbReference type="Proteomes" id="UP000054630"/>
    </source>
</evidence>
<comment type="caution">
    <text evidence="1">The sequence shown here is derived from an EMBL/GenBank/DDBJ whole genome shotgun (WGS) entry which is preliminary data.</text>
</comment>
<dbReference type="OrthoDB" id="5934420at2759"/>
<reference evidence="1 2" key="1">
    <citation type="submission" date="2015-01" db="EMBL/GenBank/DDBJ databases">
        <title>Evolution of Trichinella species and genotypes.</title>
        <authorList>
            <person name="Korhonen P.K."/>
            <person name="Edoardo P."/>
            <person name="Giuseppe L.R."/>
            <person name="Gasser R.B."/>
        </authorList>
    </citation>
    <scope>NUCLEOTIDE SEQUENCE [LARGE SCALE GENOMIC DNA]</scope>
    <source>
        <strain evidence="1">ISS37</strain>
    </source>
</reference>
<keyword evidence="2" id="KW-1185">Reference proteome</keyword>
<evidence type="ECO:0000313" key="1">
    <source>
        <dbReference type="EMBL" id="KRX15933.1"/>
    </source>
</evidence>
<protein>
    <submittedName>
        <fullName evidence="1">Uncharacterized protein</fullName>
    </submittedName>
</protein>
<dbReference type="EMBL" id="JYDL01000119">
    <property type="protein sequence ID" value="KRX15933.1"/>
    <property type="molecule type" value="Genomic_DNA"/>
</dbReference>
<dbReference type="AlphaFoldDB" id="A0A0V0RNA1"/>
<sequence length="173" mass="19379">MEVIIMTPTRLSIGAGDRERSRCERAAYWWFASGPTAGPPTLALYIGVESAPRHMLYKKTSWLREVSLEYVVCSTGCQYCRYSKRDELGSVDEPSRSAAEGRSSEGLVRTVVKGIRLTRSQGNRKTSAREIAIHKSFWTPIAAHAVEDTPDPPLTIQSTYLWAGRTIVWSIRT</sequence>
<dbReference type="Proteomes" id="UP000054630">
    <property type="component" value="Unassembled WGS sequence"/>
</dbReference>
<proteinExistence type="predicted"/>